<keyword evidence="15" id="KW-1185">Reference proteome</keyword>
<gene>
    <name evidence="14" type="ORF">PUN28_016342</name>
</gene>
<evidence type="ECO:0000256" key="10">
    <source>
        <dbReference type="ARBA" id="ARBA00023157"/>
    </source>
</evidence>
<evidence type="ECO:0000256" key="11">
    <source>
        <dbReference type="ARBA" id="ARBA00023284"/>
    </source>
</evidence>
<dbReference type="SMART" id="SM00756">
    <property type="entry name" value="VKc"/>
    <property type="match status" value="1"/>
</dbReference>
<evidence type="ECO:0000256" key="9">
    <source>
        <dbReference type="ARBA" id="ARBA00023136"/>
    </source>
</evidence>
<evidence type="ECO:0000256" key="2">
    <source>
        <dbReference type="ARBA" id="ARBA00006214"/>
    </source>
</evidence>
<evidence type="ECO:0000256" key="4">
    <source>
        <dbReference type="ARBA" id="ARBA00022692"/>
    </source>
</evidence>
<evidence type="ECO:0000256" key="5">
    <source>
        <dbReference type="ARBA" id="ARBA00022719"/>
    </source>
</evidence>
<comment type="similarity">
    <text evidence="2">Belongs to the VKOR family.</text>
</comment>
<evidence type="ECO:0000256" key="1">
    <source>
        <dbReference type="ARBA" id="ARBA00004477"/>
    </source>
</evidence>
<evidence type="ECO:0000259" key="13">
    <source>
        <dbReference type="SMART" id="SM00756"/>
    </source>
</evidence>
<proteinExistence type="inferred from homology"/>
<dbReference type="GO" id="GO:0005789">
    <property type="term" value="C:endoplasmic reticulum membrane"/>
    <property type="evidence" value="ECO:0007669"/>
    <property type="project" value="UniProtKB-SubCell"/>
</dbReference>
<evidence type="ECO:0000313" key="14">
    <source>
        <dbReference type="EMBL" id="KAL0106577.1"/>
    </source>
</evidence>
<dbReference type="Pfam" id="PF07884">
    <property type="entry name" value="VKOR"/>
    <property type="match status" value="1"/>
</dbReference>
<accession>A0AAW2ETU7</accession>
<dbReference type="Gene3D" id="1.20.1440.130">
    <property type="entry name" value="VKOR domain"/>
    <property type="match status" value="1"/>
</dbReference>
<dbReference type="InterPro" id="IPR042406">
    <property type="entry name" value="VKORC1/VKORC1L1"/>
</dbReference>
<keyword evidence="11" id="KW-0676">Redox-active center</keyword>
<keyword evidence="9 12" id="KW-0472">Membrane</keyword>
<dbReference type="InterPro" id="IPR038354">
    <property type="entry name" value="VKOR_sf"/>
</dbReference>
<comment type="subcellular location">
    <subcellularLocation>
        <location evidence="1">Endoplasmic reticulum membrane</location>
        <topology evidence="1">Multi-pass membrane protein</topology>
    </subcellularLocation>
</comment>
<feature type="transmembrane region" description="Helical" evidence="12">
    <location>
        <begin position="12"/>
        <end position="32"/>
    </location>
</feature>
<evidence type="ECO:0000256" key="7">
    <source>
        <dbReference type="ARBA" id="ARBA00022989"/>
    </source>
</evidence>
<dbReference type="CDD" id="cd12917">
    <property type="entry name" value="VKOR_euk"/>
    <property type="match status" value="1"/>
</dbReference>
<dbReference type="InterPro" id="IPR012932">
    <property type="entry name" value="VKOR"/>
</dbReference>
<reference evidence="14 15" key="1">
    <citation type="submission" date="2023-03" db="EMBL/GenBank/DDBJ databases">
        <title>High recombination rates correlate with genetic variation in Cardiocondyla obscurior ants.</title>
        <authorList>
            <person name="Errbii M."/>
        </authorList>
    </citation>
    <scope>NUCLEOTIDE SEQUENCE [LARGE SCALE GENOMIC DNA]</scope>
    <source>
        <strain evidence="14">Alpha-2009</strain>
        <tissue evidence="14">Whole body</tissue>
    </source>
</reference>
<dbReference type="Proteomes" id="UP001430953">
    <property type="component" value="Unassembled WGS sequence"/>
</dbReference>
<keyword evidence="7 12" id="KW-1133">Transmembrane helix</keyword>
<dbReference type="EC" id="1.17.4.4" evidence="3"/>
<feature type="transmembrane region" description="Helical" evidence="12">
    <location>
        <begin position="81"/>
        <end position="100"/>
    </location>
</feature>
<name>A0AAW2ETU7_9HYME</name>
<evidence type="ECO:0000256" key="12">
    <source>
        <dbReference type="SAM" id="Phobius"/>
    </source>
</evidence>
<comment type="caution">
    <text evidence="14">The sequence shown here is derived from an EMBL/GenBank/DDBJ whole genome shotgun (WGS) entry which is preliminary data.</text>
</comment>
<sequence length="167" mass="18944">MLTNKNETLRKFNIGIVTACLIGLGLSYYAYIVETRKEQDDSYRAMCDISESISCTKVFMSEYGKGFGLFPKDSVFNIPNSLYGLAFYTLLAILSIINNYTCTATTVILGIFSNIMSIYLGYILYMFKDICIVCVSTYLVNVVITFFATKKLQKLNAIKMHKRNKTK</sequence>
<keyword evidence="8" id="KW-0560">Oxidoreductase</keyword>
<dbReference type="AlphaFoldDB" id="A0AAW2ETU7"/>
<evidence type="ECO:0000256" key="8">
    <source>
        <dbReference type="ARBA" id="ARBA00023002"/>
    </source>
</evidence>
<dbReference type="GO" id="GO:0048038">
    <property type="term" value="F:quinone binding"/>
    <property type="evidence" value="ECO:0007669"/>
    <property type="project" value="UniProtKB-KW"/>
</dbReference>
<evidence type="ECO:0000256" key="3">
    <source>
        <dbReference type="ARBA" id="ARBA00012278"/>
    </source>
</evidence>
<organism evidence="14 15">
    <name type="scientific">Cardiocondyla obscurior</name>
    <dbReference type="NCBI Taxonomy" id="286306"/>
    <lineage>
        <taxon>Eukaryota</taxon>
        <taxon>Metazoa</taxon>
        <taxon>Ecdysozoa</taxon>
        <taxon>Arthropoda</taxon>
        <taxon>Hexapoda</taxon>
        <taxon>Insecta</taxon>
        <taxon>Pterygota</taxon>
        <taxon>Neoptera</taxon>
        <taxon>Endopterygota</taxon>
        <taxon>Hymenoptera</taxon>
        <taxon>Apocrita</taxon>
        <taxon>Aculeata</taxon>
        <taxon>Formicoidea</taxon>
        <taxon>Formicidae</taxon>
        <taxon>Myrmicinae</taxon>
        <taxon>Cardiocondyla</taxon>
    </lineage>
</organism>
<keyword evidence="10" id="KW-1015">Disulfide bond</keyword>
<feature type="transmembrane region" description="Helical" evidence="12">
    <location>
        <begin position="130"/>
        <end position="149"/>
    </location>
</feature>
<keyword evidence="5" id="KW-0874">Quinone</keyword>
<keyword evidence="4 12" id="KW-0812">Transmembrane</keyword>
<protein>
    <recommendedName>
        <fullName evidence="3">vitamin-K-epoxide reductase (warfarin-sensitive)</fullName>
        <ecNumber evidence="3">1.17.4.4</ecNumber>
    </recommendedName>
</protein>
<evidence type="ECO:0000313" key="15">
    <source>
        <dbReference type="Proteomes" id="UP001430953"/>
    </source>
</evidence>
<dbReference type="EMBL" id="JADYXP020000018">
    <property type="protein sequence ID" value="KAL0106577.1"/>
    <property type="molecule type" value="Genomic_DNA"/>
</dbReference>
<dbReference type="GO" id="GO:0042373">
    <property type="term" value="P:vitamin K metabolic process"/>
    <property type="evidence" value="ECO:0007669"/>
    <property type="project" value="InterPro"/>
</dbReference>
<feature type="domain" description="Vitamin K epoxide reductase" evidence="13">
    <location>
        <begin position="9"/>
        <end position="152"/>
    </location>
</feature>
<evidence type="ECO:0000256" key="6">
    <source>
        <dbReference type="ARBA" id="ARBA00022824"/>
    </source>
</evidence>
<dbReference type="GO" id="GO:0047057">
    <property type="term" value="F:vitamin-K-epoxide reductase (warfarin-sensitive) activity"/>
    <property type="evidence" value="ECO:0007669"/>
    <property type="project" value="UniProtKB-EC"/>
</dbReference>
<feature type="transmembrane region" description="Helical" evidence="12">
    <location>
        <begin position="107"/>
        <end position="124"/>
    </location>
</feature>
<dbReference type="PANTHER" id="PTHR14519">
    <property type="entry name" value="VITAMIN K EPOXIDE REDUCTASE COMPLEX, SUBUNIT 1"/>
    <property type="match status" value="1"/>
</dbReference>
<keyword evidence="6" id="KW-0256">Endoplasmic reticulum</keyword>
<dbReference type="PANTHER" id="PTHR14519:SF8">
    <property type="entry name" value="VITAMIN K EPOXIDE REDUCTASE COMPLEX SUBUNIT 1"/>
    <property type="match status" value="1"/>
</dbReference>